<feature type="transmembrane region" description="Helical" evidence="1">
    <location>
        <begin position="12"/>
        <end position="31"/>
    </location>
</feature>
<keyword evidence="1" id="KW-1133">Transmembrane helix</keyword>
<keyword evidence="1" id="KW-0472">Membrane</keyword>
<reference evidence="3" key="1">
    <citation type="journal article" date="2019" name="Int. J. Syst. Evol. Microbiol.">
        <title>The Global Catalogue of Microorganisms (GCM) 10K type strain sequencing project: providing services to taxonomists for standard genome sequencing and annotation.</title>
        <authorList>
            <consortium name="The Broad Institute Genomics Platform"/>
            <consortium name="The Broad Institute Genome Sequencing Center for Infectious Disease"/>
            <person name="Wu L."/>
            <person name="Ma J."/>
        </authorList>
    </citation>
    <scope>NUCLEOTIDE SEQUENCE [LARGE SCALE GENOMIC DNA]</scope>
    <source>
        <strain evidence="3">CGMCC 1.12286</strain>
    </source>
</reference>
<dbReference type="Proteomes" id="UP001597079">
    <property type="component" value="Unassembled WGS sequence"/>
</dbReference>
<proteinExistence type="predicted"/>
<evidence type="ECO:0000313" key="3">
    <source>
        <dbReference type="Proteomes" id="UP001597079"/>
    </source>
</evidence>
<sequence>MSHIFDFLKTFIIAVTVASLVFFLFQLEVYFRTSPDKFSPPTPPYVSVLASNHGGQSFSWWRTLLNDIRLGN</sequence>
<keyword evidence="3" id="KW-1185">Reference proteome</keyword>
<keyword evidence="1" id="KW-0812">Transmembrane</keyword>
<evidence type="ECO:0000256" key="1">
    <source>
        <dbReference type="SAM" id="Phobius"/>
    </source>
</evidence>
<comment type="caution">
    <text evidence="2">The sequence shown here is derived from an EMBL/GenBank/DDBJ whole genome shotgun (WGS) entry which is preliminary data.</text>
</comment>
<protein>
    <submittedName>
        <fullName evidence="2">Uncharacterized protein</fullName>
    </submittedName>
</protein>
<organism evidence="2 3">
    <name type="scientific">Alicyclobacillus fodiniaquatilis</name>
    <dbReference type="NCBI Taxonomy" id="1661150"/>
    <lineage>
        <taxon>Bacteria</taxon>
        <taxon>Bacillati</taxon>
        <taxon>Bacillota</taxon>
        <taxon>Bacilli</taxon>
        <taxon>Bacillales</taxon>
        <taxon>Alicyclobacillaceae</taxon>
        <taxon>Alicyclobacillus</taxon>
    </lineage>
</organism>
<evidence type="ECO:0000313" key="2">
    <source>
        <dbReference type="EMBL" id="MFD1675096.1"/>
    </source>
</evidence>
<dbReference type="RefSeq" id="WP_377942956.1">
    <property type="nucleotide sequence ID" value="NZ_JBHUCX010000024.1"/>
</dbReference>
<accession>A0ABW4JHD1</accession>
<gene>
    <name evidence="2" type="ORF">ACFSB2_10360</name>
</gene>
<dbReference type="EMBL" id="JBHUCX010000024">
    <property type="protein sequence ID" value="MFD1675096.1"/>
    <property type="molecule type" value="Genomic_DNA"/>
</dbReference>
<name>A0ABW4JHD1_9BACL</name>